<evidence type="ECO:0000313" key="1">
    <source>
        <dbReference type="EMBL" id="KAL0939033.1"/>
    </source>
</evidence>
<keyword evidence="2" id="KW-1185">Reference proteome</keyword>
<evidence type="ECO:0000313" key="2">
    <source>
        <dbReference type="Proteomes" id="UP000805649"/>
    </source>
</evidence>
<gene>
    <name evidence="1" type="ORF">CTRU02_205643</name>
</gene>
<accession>A0ACC3Z4K6</accession>
<dbReference type="Proteomes" id="UP000805649">
    <property type="component" value="Unassembled WGS sequence"/>
</dbReference>
<comment type="caution">
    <text evidence="1">The sequence shown here is derived from an EMBL/GenBank/DDBJ whole genome shotgun (WGS) entry which is preliminary data.</text>
</comment>
<protein>
    <submittedName>
        <fullName evidence="1">Protein rds1-like protein 1</fullName>
    </submittedName>
</protein>
<reference evidence="1 2" key="1">
    <citation type="journal article" date="2020" name="Phytopathology">
        <title>Genome Sequence Resources of Colletotrichum truncatum, C. plurivorum, C. musicola, and C. sojae: Four Species Pathogenic to Soybean (Glycine max).</title>
        <authorList>
            <person name="Rogerio F."/>
            <person name="Boufleur T.R."/>
            <person name="Ciampi-Guillardi M."/>
            <person name="Sukno S.A."/>
            <person name="Thon M.R."/>
            <person name="Massola Junior N.S."/>
            <person name="Baroncelli R."/>
        </authorList>
    </citation>
    <scope>NUCLEOTIDE SEQUENCE [LARGE SCALE GENOMIC DNA]</scope>
    <source>
        <strain evidence="1 2">CMES1059</strain>
    </source>
</reference>
<dbReference type="EMBL" id="VUJX02000003">
    <property type="protein sequence ID" value="KAL0939033.1"/>
    <property type="molecule type" value="Genomic_DNA"/>
</dbReference>
<name>A0ACC3Z4K6_COLTU</name>
<proteinExistence type="predicted"/>
<organism evidence="1 2">
    <name type="scientific">Colletotrichum truncatum</name>
    <name type="common">Anthracnose fungus</name>
    <name type="synonym">Colletotrichum capsici</name>
    <dbReference type="NCBI Taxonomy" id="5467"/>
    <lineage>
        <taxon>Eukaryota</taxon>
        <taxon>Fungi</taxon>
        <taxon>Dikarya</taxon>
        <taxon>Ascomycota</taxon>
        <taxon>Pezizomycotina</taxon>
        <taxon>Sordariomycetes</taxon>
        <taxon>Hypocreomycetidae</taxon>
        <taxon>Glomerellales</taxon>
        <taxon>Glomerellaceae</taxon>
        <taxon>Colletotrichum</taxon>
        <taxon>Colletotrichum truncatum species complex</taxon>
    </lineage>
</organism>
<sequence length="310" mass="33022">MRTLPLVLAAASAASVIAAPLESRANYDPLPGGDVTIIQYALVLEYLEREFYKQGLSNYTEAEFCEFAGDDGSKFYNNLRTIYEDEKTHVEFLRSALGASAFPEPYFAFPTTTAQSFLSLAAVLEGVGVSAYLGAAPVIADKNYVHPAGSILAVEARHASYVRNAIGQKPFPKAFDTPLNFNQVHSMASQFIVGFAPGTPALPFKAFPKLEVNFVKGFDGVVFNGAFAAAVAANTVPSGAKVYAVFFSGLDTYYSEVFVNGADYVVEDIPEGATGQVYVVLSTANGKDAEVTDENTVAGVGIIEVGYAGY</sequence>